<dbReference type="EMBL" id="SNRW01005996">
    <property type="protein sequence ID" value="KAA6383941.1"/>
    <property type="molecule type" value="Genomic_DNA"/>
</dbReference>
<dbReference type="AlphaFoldDB" id="A0A5J4VMY8"/>
<dbReference type="PANTHER" id="PTHR42264">
    <property type="entry name" value="EPHRIN_REC_LIKE DOMAIN-CONTAINING PROTEIN"/>
    <property type="match status" value="1"/>
</dbReference>
<proteinExistence type="predicted"/>
<name>A0A5J4VMY8_9EUKA</name>
<feature type="transmembrane region" description="Helical" evidence="2">
    <location>
        <begin position="733"/>
        <end position="762"/>
    </location>
</feature>
<reference evidence="3 4" key="1">
    <citation type="submission" date="2019-03" db="EMBL/GenBank/DDBJ databases">
        <title>Single cell metagenomics reveals metabolic interactions within the superorganism composed of flagellate Streblomastix strix and complex community of Bacteroidetes bacteria on its surface.</title>
        <authorList>
            <person name="Treitli S.C."/>
            <person name="Kolisko M."/>
            <person name="Husnik F."/>
            <person name="Keeling P."/>
            <person name="Hampl V."/>
        </authorList>
    </citation>
    <scope>NUCLEOTIDE SEQUENCE [LARGE SCALE GENOMIC DNA]</scope>
    <source>
        <strain evidence="3">ST1C</strain>
    </source>
</reference>
<feature type="region of interest" description="Disordered" evidence="1">
    <location>
        <begin position="884"/>
        <end position="1036"/>
    </location>
</feature>
<feature type="non-terminal residue" evidence="3">
    <location>
        <position position="1036"/>
    </location>
</feature>
<organism evidence="3 4">
    <name type="scientific">Streblomastix strix</name>
    <dbReference type="NCBI Taxonomy" id="222440"/>
    <lineage>
        <taxon>Eukaryota</taxon>
        <taxon>Metamonada</taxon>
        <taxon>Preaxostyla</taxon>
        <taxon>Oxymonadida</taxon>
        <taxon>Streblomastigidae</taxon>
        <taxon>Streblomastix</taxon>
    </lineage>
</organism>
<feature type="compositionally biased region" description="Polar residues" evidence="1">
    <location>
        <begin position="922"/>
        <end position="954"/>
    </location>
</feature>
<keyword evidence="2" id="KW-0472">Membrane</keyword>
<evidence type="ECO:0000256" key="2">
    <source>
        <dbReference type="SAM" id="Phobius"/>
    </source>
</evidence>
<feature type="compositionally biased region" description="Low complexity" evidence="1">
    <location>
        <begin position="905"/>
        <end position="915"/>
    </location>
</feature>
<feature type="compositionally biased region" description="Low complexity" evidence="1">
    <location>
        <begin position="845"/>
        <end position="872"/>
    </location>
</feature>
<protein>
    <recommendedName>
        <fullName evidence="5">Transmembrane protein</fullName>
    </recommendedName>
</protein>
<evidence type="ECO:0000256" key="1">
    <source>
        <dbReference type="SAM" id="MobiDB-lite"/>
    </source>
</evidence>
<evidence type="ECO:0008006" key="5">
    <source>
        <dbReference type="Google" id="ProtNLM"/>
    </source>
</evidence>
<accession>A0A5J4VMY8</accession>
<evidence type="ECO:0000313" key="3">
    <source>
        <dbReference type="EMBL" id="KAA6383941.1"/>
    </source>
</evidence>
<keyword evidence="2" id="KW-0812">Transmembrane</keyword>
<evidence type="ECO:0000313" key="4">
    <source>
        <dbReference type="Proteomes" id="UP000324800"/>
    </source>
</evidence>
<keyword evidence="2" id="KW-1133">Transmembrane helix</keyword>
<gene>
    <name evidence="3" type="ORF">EZS28_020533</name>
</gene>
<feature type="compositionally biased region" description="Basic and acidic residues" evidence="1">
    <location>
        <begin position="998"/>
        <end position="1022"/>
    </location>
</feature>
<comment type="caution">
    <text evidence="3">The sequence shown here is derived from an EMBL/GenBank/DDBJ whole genome shotgun (WGS) entry which is preliminary data.</text>
</comment>
<feature type="compositionally biased region" description="Basic and acidic residues" evidence="1">
    <location>
        <begin position="955"/>
        <end position="982"/>
    </location>
</feature>
<dbReference type="Proteomes" id="UP000324800">
    <property type="component" value="Unassembled WGS sequence"/>
</dbReference>
<sequence length="1036" mass="115644">MHDLDLGYIIENIKIKIALHGAEKTVLKLFNDTQLLENIQIKAHDLTLDITDVKLENFLRGSYNELTNVKIVRDEGQTAINQISIISGIDFKTLLDYVTIDGELKDGLEPLFQIGKLTQFTLNNSLIKNIRIIGQEYDQAIMRINNLNSDSLVTIENTVISDTQSDSPNSQLILVQFSNPIVITPTNKPVLIIKGSTFQNSNHLSSIDNINAVVKLVDVKPQLFKFINNTFNNVKSIEENEKDYEIMINLTQGYTAGDVIPQFAGFLYNHNIKPIIIYEFGSTIPKFIFPGSYEHLTVNSNNGTISCTKFDEDYNDGIKTLSCAMIIIKEQDQYEVLKGIKRIIELNGEFSEIDLRTDGLQVTFLGNNHITTSNQINFRPVIGSQPNDSLFRVTNGGELNLDSIQVTRIRSFIGAEEIPIVSVVPESGKYGEISSIPGILILTNSIISGSGSFSEKWSGKQINEICQLNYAPLIVSQSTGKVTLIGTTITQSEGTGIYVSGGAQLSIDSKSQLSSNGERVGSLLSGMQTNVVCNGIDASGYPIATSVDINSNSLPSYSTNQETWVFADSSKGCNSVIRSSGILIYGRIIPQVSTGILQINVDESGSRTVKAIVTGNNLNPCDRFLTLEVLDERGTIIAQQNLNETTSLANPQIKSASNAPGAQWEDIDKFSLQLSSFQFLNTTTQSKYNMRVVELGKGSQSASVGATVQIVGLIPPPDEEVEVVETKSTGLSIYWIVGLAVGIPLVLFIIAVFVILCFMCYLRRKQQNKNQDHDMDQRIEVKDSVRFKQQKGIKQKSNNKEEKVSDYQIDVVEESEARQEIEQRSLNAFYQAESQNDRLNSGNKQNFQDGQQQQSDQQSSFSQSLSSVQAQQQQQKIVPHLITQNISQDNNEEDIHQDSRRGNMKQKQQDLQQNQNKDKQLRFNQSKGSDNISENSTDISSQQSRLNDSISRYSSESKNESEVIKHEAEKEKEKEKVKDKSIKKSNNKVHSNKAQNYEQEKETEPYREVEDSTSNDQKENNKKKNKKKKDVKDDDS</sequence>
<feature type="region of interest" description="Disordered" evidence="1">
    <location>
        <begin position="838"/>
        <end position="872"/>
    </location>
</feature>